<evidence type="ECO:0000259" key="1">
    <source>
        <dbReference type="PROSITE" id="PS50994"/>
    </source>
</evidence>
<accession>A0A7X2XXE3</accession>
<comment type="caution">
    <text evidence="2">The sequence shown here is derived from an EMBL/GenBank/DDBJ whole genome shotgun (WGS) entry which is preliminary data.</text>
</comment>
<dbReference type="InterPro" id="IPR050900">
    <property type="entry name" value="Transposase_IS3/IS150/IS904"/>
</dbReference>
<dbReference type="AlphaFoldDB" id="A0A7X2XXE3"/>
<dbReference type="InterPro" id="IPR012337">
    <property type="entry name" value="RNaseH-like_sf"/>
</dbReference>
<dbReference type="SUPFAM" id="SSF53098">
    <property type="entry name" value="Ribonuclease H-like"/>
    <property type="match status" value="1"/>
</dbReference>
<evidence type="ECO:0000313" key="3">
    <source>
        <dbReference type="Proteomes" id="UP000466388"/>
    </source>
</evidence>
<name>A0A7X2XXE3_9LACO</name>
<dbReference type="Pfam" id="PF00665">
    <property type="entry name" value="rve"/>
    <property type="match status" value="1"/>
</dbReference>
<dbReference type="Proteomes" id="UP000466388">
    <property type="component" value="Unassembled WGS sequence"/>
</dbReference>
<feature type="non-terminal residue" evidence="2">
    <location>
        <position position="1"/>
    </location>
</feature>
<organism evidence="2 3">
    <name type="scientific">Secundilactobacillus folii</name>
    <dbReference type="NCBI Taxonomy" id="2678357"/>
    <lineage>
        <taxon>Bacteria</taxon>
        <taxon>Bacillati</taxon>
        <taxon>Bacillota</taxon>
        <taxon>Bacilli</taxon>
        <taxon>Lactobacillales</taxon>
        <taxon>Lactobacillaceae</taxon>
        <taxon>Secundilactobacillus</taxon>
    </lineage>
</organism>
<protein>
    <submittedName>
        <fullName evidence="2">DDE-type integrase/transposase/recombinase</fullName>
    </submittedName>
</protein>
<reference evidence="2 3" key="1">
    <citation type="submission" date="2019-11" db="EMBL/GenBank/DDBJ databases">
        <title>Lactobacillus sp. nov. CRM56-3, isolated from fermented tea leaves.</title>
        <authorList>
            <person name="Phuengjayaem S."/>
            <person name="Tanasupawat S."/>
        </authorList>
    </citation>
    <scope>NUCLEOTIDE SEQUENCE [LARGE SCALE GENOMIC DNA]</scope>
    <source>
        <strain evidence="2 3">CRM56-3</strain>
    </source>
</reference>
<proteinExistence type="predicted"/>
<dbReference type="EMBL" id="WNJO01000042">
    <property type="protein sequence ID" value="MTV83366.1"/>
    <property type="molecule type" value="Genomic_DNA"/>
</dbReference>
<dbReference type="InterPro" id="IPR001584">
    <property type="entry name" value="Integrase_cat-core"/>
</dbReference>
<dbReference type="GO" id="GO:0003676">
    <property type="term" value="F:nucleic acid binding"/>
    <property type="evidence" value="ECO:0007669"/>
    <property type="project" value="InterPro"/>
</dbReference>
<dbReference type="RefSeq" id="WP_155432609.1">
    <property type="nucleotide sequence ID" value="NZ_WNJO01000042.1"/>
</dbReference>
<feature type="domain" description="Integrase catalytic" evidence="1">
    <location>
        <begin position="1"/>
        <end position="143"/>
    </location>
</feature>
<dbReference type="Pfam" id="PF13333">
    <property type="entry name" value="rve_2"/>
    <property type="match status" value="1"/>
</dbReference>
<dbReference type="PANTHER" id="PTHR46889:SF4">
    <property type="entry name" value="TRANSPOSASE INSO FOR INSERTION SEQUENCE ELEMENT IS911B-RELATED"/>
    <property type="match status" value="1"/>
</dbReference>
<dbReference type="GO" id="GO:0015074">
    <property type="term" value="P:DNA integration"/>
    <property type="evidence" value="ECO:0007669"/>
    <property type="project" value="InterPro"/>
</dbReference>
<dbReference type="Gene3D" id="3.30.420.10">
    <property type="entry name" value="Ribonuclease H-like superfamily/Ribonuclease H"/>
    <property type="match status" value="1"/>
</dbReference>
<dbReference type="PROSITE" id="PS50994">
    <property type="entry name" value="INTEGRASE"/>
    <property type="match status" value="1"/>
</dbReference>
<dbReference type="PANTHER" id="PTHR46889">
    <property type="entry name" value="TRANSPOSASE INSF FOR INSERTION SEQUENCE IS3B-RELATED"/>
    <property type="match status" value="1"/>
</dbReference>
<evidence type="ECO:0000313" key="2">
    <source>
        <dbReference type="EMBL" id="MTV83366.1"/>
    </source>
</evidence>
<sequence>KFGYISAIIDQATREILSMVVSDGPNKQLVTDTLEEAQSKLPEGAMPTLHSDHGWHYQTADYCDFLIDNHYLISMSRKGNCLDNAPMESFFHLLKIESLNRHKFNNIEELATAADKYTNWFNFTRISLKTDGKSPVQYREDLMSA</sequence>
<gene>
    <name evidence="2" type="ORF">GM612_12175</name>
</gene>
<keyword evidence="3" id="KW-1185">Reference proteome</keyword>
<dbReference type="InterPro" id="IPR036397">
    <property type="entry name" value="RNaseH_sf"/>
</dbReference>